<feature type="transmembrane region" description="Helical" evidence="1">
    <location>
        <begin position="60"/>
        <end position="82"/>
    </location>
</feature>
<feature type="transmembrane region" description="Helical" evidence="1">
    <location>
        <begin position="396"/>
        <end position="413"/>
    </location>
</feature>
<accession>A0ABP5N1R0</accession>
<proteinExistence type="predicted"/>
<feature type="transmembrane region" description="Helical" evidence="1">
    <location>
        <begin position="194"/>
        <end position="215"/>
    </location>
</feature>
<sequence>MSAWLPLILPALLAVGIIAVLGLPTAFALRLRGFALAIVAVPAAFAVLAIAPIISGAIGIPWSFLSPVAVAAALALVLFSVRKWVGHPRAFREFGRLLPAQRFWLPLGAAAIGGAATATTLMLSLKSADAISQTYDAIFHLNAVRLILDSGNASPFAMDLASPGNPAFYPTLWHGFVALVAQLSGASIPVATNAVLFTVCAVIWPIGVVALGQAIAGPATRVAIVSGVVAAAFPNFPLSLAGFGVLYPNLLSLALLPFVLVPALQLLDLGWARRALPLSSGGRWLLGIGALGAAVLAHPNAIHVLCLWLAVPVLTAAMRALRGGRIANDSGLLVLPSRSRALRGVFAAAGLGAFGAIVIAAWHIGRTSTNPWEGGHPTPFGAILDAVGTTPRIEGHNWPIAVLVILGAALVALRKRQRWLLGVSLVLITFYVIADGFPTSEWRTFFLSPWYNDPWRLAALVPLGALPLAVFGASTVAAVAGPAIRRASRMFPGRNARARRLSLGAIAALFLLAATQGAGAFAGVNYVSSKYEFDRWSPLLSPDERALIERLPEHVPADSVVADNPWNGGALVYALTGQEVLVPHTGGNYDPRITDITSGIDRGTPEACAAAAALEVEYVLDFGREFVFPETPRAEPYFGISGVEDSATLTEVDREGGAVLYRITGCRAD</sequence>
<dbReference type="RefSeq" id="WP_346058077.1">
    <property type="nucleotide sequence ID" value="NZ_BAAAOP010000006.1"/>
</dbReference>
<evidence type="ECO:0000313" key="3">
    <source>
        <dbReference type="Proteomes" id="UP001501084"/>
    </source>
</evidence>
<feature type="transmembrane region" description="Helical" evidence="1">
    <location>
        <begin position="341"/>
        <end position="364"/>
    </location>
</feature>
<feature type="transmembrane region" description="Helical" evidence="1">
    <location>
        <begin position="501"/>
        <end position="524"/>
    </location>
</feature>
<feature type="transmembrane region" description="Helical" evidence="1">
    <location>
        <begin position="222"/>
        <end position="240"/>
    </location>
</feature>
<dbReference type="Pfam" id="PF20176">
    <property type="entry name" value="DUF6541"/>
    <property type="match status" value="1"/>
</dbReference>
<keyword evidence="1" id="KW-0472">Membrane</keyword>
<reference evidence="3" key="1">
    <citation type="journal article" date="2019" name="Int. J. Syst. Evol. Microbiol.">
        <title>The Global Catalogue of Microorganisms (GCM) 10K type strain sequencing project: providing services to taxonomists for standard genome sequencing and annotation.</title>
        <authorList>
            <consortium name="The Broad Institute Genomics Platform"/>
            <consortium name="The Broad Institute Genome Sequencing Center for Infectious Disease"/>
            <person name="Wu L."/>
            <person name="Ma J."/>
        </authorList>
    </citation>
    <scope>NUCLEOTIDE SEQUENCE [LARGE SCALE GENOMIC DNA]</scope>
    <source>
        <strain evidence="3">JCM 14919</strain>
    </source>
</reference>
<feature type="transmembrane region" description="Helical" evidence="1">
    <location>
        <begin position="246"/>
        <end position="264"/>
    </location>
</feature>
<keyword evidence="1" id="KW-1133">Transmembrane helix</keyword>
<dbReference type="Proteomes" id="UP001501084">
    <property type="component" value="Unassembled WGS sequence"/>
</dbReference>
<feature type="transmembrane region" description="Helical" evidence="1">
    <location>
        <begin position="34"/>
        <end position="54"/>
    </location>
</feature>
<feature type="transmembrane region" description="Helical" evidence="1">
    <location>
        <begin position="6"/>
        <end position="27"/>
    </location>
</feature>
<gene>
    <name evidence="2" type="ORF">GCM10009786_17910</name>
</gene>
<evidence type="ECO:0000313" key="2">
    <source>
        <dbReference type="EMBL" id="GAA2188511.1"/>
    </source>
</evidence>
<protein>
    <submittedName>
        <fullName evidence="2">Uncharacterized protein</fullName>
    </submittedName>
</protein>
<dbReference type="InterPro" id="IPR046671">
    <property type="entry name" value="DUF6541"/>
</dbReference>
<comment type="caution">
    <text evidence="2">The sequence shown here is derived from an EMBL/GenBank/DDBJ whole genome shotgun (WGS) entry which is preliminary data.</text>
</comment>
<name>A0ABP5N1R0_9MICO</name>
<organism evidence="2 3">
    <name type="scientific">Leucobacter alluvii</name>
    <dbReference type="NCBI Taxonomy" id="340321"/>
    <lineage>
        <taxon>Bacteria</taxon>
        <taxon>Bacillati</taxon>
        <taxon>Actinomycetota</taxon>
        <taxon>Actinomycetes</taxon>
        <taxon>Micrococcales</taxon>
        <taxon>Microbacteriaceae</taxon>
        <taxon>Leucobacter</taxon>
    </lineage>
</organism>
<feature type="transmembrane region" description="Helical" evidence="1">
    <location>
        <begin position="457"/>
        <end position="480"/>
    </location>
</feature>
<evidence type="ECO:0000256" key="1">
    <source>
        <dbReference type="SAM" id="Phobius"/>
    </source>
</evidence>
<dbReference type="EMBL" id="BAAAOP010000006">
    <property type="protein sequence ID" value="GAA2188511.1"/>
    <property type="molecule type" value="Genomic_DNA"/>
</dbReference>
<keyword evidence="1" id="KW-0812">Transmembrane</keyword>
<keyword evidence="3" id="KW-1185">Reference proteome</keyword>
<feature type="transmembrane region" description="Helical" evidence="1">
    <location>
        <begin position="420"/>
        <end position="437"/>
    </location>
</feature>
<feature type="transmembrane region" description="Helical" evidence="1">
    <location>
        <begin position="103"/>
        <end position="125"/>
    </location>
</feature>